<organism evidence="1 2">
    <name type="scientific">Coptotermes formosanus</name>
    <name type="common">Formosan subterranean termite</name>
    <dbReference type="NCBI Taxonomy" id="36987"/>
    <lineage>
        <taxon>Eukaryota</taxon>
        <taxon>Metazoa</taxon>
        <taxon>Ecdysozoa</taxon>
        <taxon>Arthropoda</taxon>
        <taxon>Hexapoda</taxon>
        <taxon>Insecta</taxon>
        <taxon>Pterygota</taxon>
        <taxon>Neoptera</taxon>
        <taxon>Polyneoptera</taxon>
        <taxon>Dictyoptera</taxon>
        <taxon>Blattodea</taxon>
        <taxon>Blattoidea</taxon>
        <taxon>Termitoidae</taxon>
        <taxon>Rhinotermitidae</taxon>
        <taxon>Coptotermes</taxon>
    </lineage>
</organism>
<gene>
    <name evidence="1" type="ORF">Cfor_09004</name>
</gene>
<dbReference type="Proteomes" id="UP000502823">
    <property type="component" value="Unassembled WGS sequence"/>
</dbReference>
<proteinExistence type="predicted"/>
<dbReference type="InterPro" id="IPR003386">
    <property type="entry name" value="LACT/PDAT_acylTrfase"/>
</dbReference>
<accession>A0A6L2QD04</accession>
<dbReference type="InterPro" id="IPR029058">
    <property type="entry name" value="AB_hydrolase_fold"/>
</dbReference>
<dbReference type="GO" id="GO:0008374">
    <property type="term" value="F:O-acyltransferase activity"/>
    <property type="evidence" value="ECO:0007669"/>
    <property type="project" value="InterPro"/>
</dbReference>
<evidence type="ECO:0000313" key="2">
    <source>
        <dbReference type="Proteomes" id="UP000502823"/>
    </source>
</evidence>
<dbReference type="AlphaFoldDB" id="A0A6L2QD04"/>
<reference evidence="2" key="1">
    <citation type="submission" date="2020-01" db="EMBL/GenBank/DDBJ databases">
        <title>Draft genome sequence of the Termite Coptotermes fromosanus.</title>
        <authorList>
            <person name="Itakura S."/>
            <person name="Yosikawa Y."/>
            <person name="Umezawa K."/>
        </authorList>
    </citation>
    <scope>NUCLEOTIDE SEQUENCE [LARGE SCALE GENOMIC DNA]</scope>
</reference>
<dbReference type="Gene3D" id="3.40.50.1820">
    <property type="entry name" value="alpha/beta hydrolase"/>
    <property type="match status" value="1"/>
</dbReference>
<evidence type="ECO:0000313" key="1">
    <source>
        <dbReference type="EMBL" id="GFG39947.1"/>
    </source>
</evidence>
<dbReference type="InParanoid" id="A0A6L2QD04"/>
<comment type="caution">
    <text evidence="1">The sequence shown here is derived from an EMBL/GenBank/DDBJ whole genome shotgun (WGS) entry which is preliminary data.</text>
</comment>
<dbReference type="Pfam" id="PF02450">
    <property type="entry name" value="LCAT"/>
    <property type="match status" value="1"/>
</dbReference>
<dbReference type="PANTHER" id="PTHR11440">
    <property type="entry name" value="LECITHIN-CHOLESTEROL ACYLTRANSFERASE-RELATED"/>
    <property type="match status" value="1"/>
</dbReference>
<name>A0A6L2QD04_COPFO</name>
<sequence length="105" mass="12048">MRKDVERYSVEFEAPDVEVHCLHGYGVDTVSRLVYKPGAFPDQDPDFLYGDGDGTVNIHSLEGCLSWQGKQEKKVYHQTFSSLDHMGILRDKRVRDYLVSLITKL</sequence>
<dbReference type="OrthoDB" id="190846at2759"/>
<protein>
    <submittedName>
        <fullName evidence="1">Uncharacterized protein</fullName>
    </submittedName>
</protein>
<keyword evidence="2" id="KW-1185">Reference proteome</keyword>
<dbReference type="GO" id="GO:0006629">
    <property type="term" value="P:lipid metabolic process"/>
    <property type="evidence" value="ECO:0007669"/>
    <property type="project" value="InterPro"/>
</dbReference>
<dbReference type="EMBL" id="BLKM01001294">
    <property type="protein sequence ID" value="GFG39947.1"/>
    <property type="molecule type" value="Genomic_DNA"/>
</dbReference>